<keyword evidence="1" id="KW-0812">Transmembrane</keyword>
<dbReference type="EMBL" id="BOOW01000013">
    <property type="protein sequence ID" value="GII91968.1"/>
    <property type="molecule type" value="Genomic_DNA"/>
</dbReference>
<keyword evidence="1" id="KW-1133">Transmembrane helix</keyword>
<comment type="caution">
    <text evidence="2">The sequence shown here is derived from an EMBL/GenBank/DDBJ whole genome shotgun (WGS) entry which is preliminary data.</text>
</comment>
<evidence type="ECO:0008006" key="4">
    <source>
        <dbReference type="Google" id="ProtNLM"/>
    </source>
</evidence>
<evidence type="ECO:0000313" key="3">
    <source>
        <dbReference type="Proteomes" id="UP000606172"/>
    </source>
</evidence>
<feature type="transmembrane region" description="Helical" evidence="1">
    <location>
        <begin position="60"/>
        <end position="79"/>
    </location>
</feature>
<feature type="transmembrane region" description="Helical" evidence="1">
    <location>
        <begin position="99"/>
        <end position="121"/>
    </location>
</feature>
<gene>
    <name evidence="2" type="ORF">Ssi02_21990</name>
</gene>
<dbReference type="AlphaFoldDB" id="A0A919V5Z3"/>
<accession>A0A919V5Z3</accession>
<organism evidence="2 3">
    <name type="scientific">Sinosporangium siamense</name>
    <dbReference type="NCBI Taxonomy" id="1367973"/>
    <lineage>
        <taxon>Bacteria</taxon>
        <taxon>Bacillati</taxon>
        <taxon>Actinomycetota</taxon>
        <taxon>Actinomycetes</taxon>
        <taxon>Streptosporangiales</taxon>
        <taxon>Streptosporangiaceae</taxon>
        <taxon>Sinosporangium</taxon>
    </lineage>
</organism>
<keyword evidence="1" id="KW-0472">Membrane</keyword>
<evidence type="ECO:0000256" key="1">
    <source>
        <dbReference type="SAM" id="Phobius"/>
    </source>
</evidence>
<dbReference type="Proteomes" id="UP000606172">
    <property type="component" value="Unassembled WGS sequence"/>
</dbReference>
<feature type="transmembrane region" description="Helical" evidence="1">
    <location>
        <begin position="133"/>
        <end position="156"/>
    </location>
</feature>
<sequence>MYFLLGMLVCAPLIASAVGKGWDLVWAEKRRSVIPASLDHGLTVIHAILCTAFVLSPAPVVLYAVAAVYAVMGAGVLWLRVQRGRADCGCWGRSRSGRLGYGLAAADLGLAVLAAAVAAMFAEPALPPLTVRLFGFATALILALFAMVILPAYLPLLKRYRELAARYRPWLEDFPDLRAPS</sequence>
<name>A0A919V5Z3_9ACTN</name>
<proteinExistence type="predicted"/>
<evidence type="ECO:0000313" key="2">
    <source>
        <dbReference type="EMBL" id="GII91968.1"/>
    </source>
</evidence>
<reference evidence="2" key="1">
    <citation type="submission" date="2021-01" db="EMBL/GenBank/DDBJ databases">
        <title>Whole genome shotgun sequence of Sinosporangium siamense NBRC 109515.</title>
        <authorList>
            <person name="Komaki H."/>
            <person name="Tamura T."/>
        </authorList>
    </citation>
    <scope>NUCLEOTIDE SEQUENCE</scope>
    <source>
        <strain evidence="2">NBRC 109515</strain>
    </source>
</reference>
<keyword evidence="3" id="KW-1185">Reference proteome</keyword>
<dbReference type="RefSeq" id="WP_204024416.1">
    <property type="nucleotide sequence ID" value="NZ_BOOW01000013.1"/>
</dbReference>
<protein>
    <recommendedName>
        <fullName evidence="4">Methylamine utilization protein MauE</fullName>
    </recommendedName>
</protein>